<dbReference type="EMBL" id="AFCS01000800">
    <property type="protein sequence ID" value="EHC76995.1"/>
    <property type="molecule type" value="Genomic_DNA"/>
</dbReference>
<evidence type="ECO:0000313" key="1">
    <source>
        <dbReference type="EMBL" id="EHC76995.1"/>
    </source>
</evidence>
<dbReference type="Proteomes" id="UP000003221">
    <property type="component" value="Unassembled WGS sequence"/>
</dbReference>
<comment type="caution">
    <text evidence="1">The sequence shown here is derived from an EMBL/GenBank/DDBJ whole genome shotgun (WGS) entry which is preliminary data.</text>
</comment>
<organism evidence="1 2">
    <name type="scientific">Salmonella enterica subsp. enterica serovar Montevideo str. S5-403</name>
    <dbReference type="NCBI Taxonomy" id="913242"/>
    <lineage>
        <taxon>Bacteria</taxon>
        <taxon>Pseudomonadati</taxon>
        <taxon>Pseudomonadota</taxon>
        <taxon>Gammaproteobacteria</taxon>
        <taxon>Enterobacterales</taxon>
        <taxon>Enterobacteriaceae</taxon>
        <taxon>Salmonella</taxon>
    </lineage>
</organism>
<dbReference type="PATRIC" id="fig|913242.3.peg.2955"/>
<reference evidence="1 2" key="1">
    <citation type="journal article" date="2011" name="BMC Genomics">
        <title>Genome sequencing reveals diversification of virulence factor content and possible host adaptation in distinct subpopulations of Salmonella enterica.</title>
        <authorList>
            <person name="den Bakker H.C."/>
            <person name="Moreno Switt A.I."/>
            <person name="Govoni G."/>
            <person name="Cummings C.A."/>
            <person name="Ranieri M.L."/>
            <person name="Degoricija L."/>
            <person name="Hoelzer K."/>
            <person name="Rodriguez-Rivera L.D."/>
            <person name="Brown S."/>
            <person name="Bolchacova E."/>
            <person name="Furtado M.R."/>
            <person name="Wiedmann M."/>
        </authorList>
    </citation>
    <scope>NUCLEOTIDE SEQUENCE [LARGE SCALE GENOMIC DNA]</scope>
    <source>
        <strain evidence="1 2">S5-403</strain>
    </source>
</reference>
<sequence length="43" mass="4824">MEADKVTAIWLQVCFEKVNESADSGIDAIYNHTGWYVAHSNLP</sequence>
<name>G5Q5I7_SALMO</name>
<proteinExistence type="predicted"/>
<accession>G5Q5I7</accession>
<gene>
    <name evidence="1" type="ORF">LTSEMON_3428</name>
</gene>
<evidence type="ECO:0000313" key="2">
    <source>
        <dbReference type="Proteomes" id="UP000003221"/>
    </source>
</evidence>
<protein>
    <submittedName>
        <fullName evidence="1">Uncharacterized protein</fullName>
    </submittedName>
</protein>
<dbReference type="AlphaFoldDB" id="G5Q5I7"/>